<evidence type="ECO:0000256" key="1">
    <source>
        <dbReference type="SAM" id="MobiDB-lite"/>
    </source>
</evidence>
<reference evidence="2 3" key="1">
    <citation type="journal article" date="2014" name="Genome Announc.">
        <title>Draft Genome Sequence of Streptomyces roseochromogenes subsp. oscitans DS 12.976, Producer of the Aminocoumarin Antibiotic Clorobiocin.</title>
        <authorList>
            <person name="Ruckert C."/>
            <person name="Kalinowski J."/>
            <person name="Heide L."/>
            <person name="Apel A.K."/>
        </authorList>
    </citation>
    <scope>NUCLEOTIDE SEQUENCE [LARGE SCALE GENOMIC DNA]</scope>
    <source>
        <strain evidence="2 3">DS 12.976</strain>
    </source>
</reference>
<dbReference type="Proteomes" id="UP000017984">
    <property type="component" value="Chromosome"/>
</dbReference>
<dbReference type="OrthoDB" id="3403133at2"/>
<dbReference type="RefSeq" id="WP_023545975.1">
    <property type="nucleotide sequence ID" value="NZ_CM002285.1"/>
</dbReference>
<proteinExistence type="predicted"/>
<protein>
    <submittedName>
        <fullName evidence="2">Uncharacterized protein</fullName>
    </submittedName>
</protein>
<dbReference type="PATRIC" id="fig|1352936.5.peg.2128"/>
<dbReference type="EMBL" id="AWQX01000080">
    <property type="protein sequence ID" value="EST34518.1"/>
    <property type="molecule type" value="Genomic_DNA"/>
</dbReference>
<dbReference type="AlphaFoldDB" id="V6KR64"/>
<gene>
    <name evidence="2" type="ORF">M878_09995</name>
</gene>
<sequence length="75" mass="8331">MTTGGHVGHESWLERDRTSQPLWLHWREGSKRRRHAPDYAALSGRSTEVLAKTLVNAGPAAEPPPPTSAFNTTQR</sequence>
<comment type="caution">
    <text evidence="2">The sequence shown here is derived from an EMBL/GenBank/DDBJ whole genome shotgun (WGS) entry which is preliminary data.</text>
</comment>
<organism evidence="2 3">
    <name type="scientific">Streptomyces roseochromogenus subsp. oscitans DS 12.976</name>
    <dbReference type="NCBI Taxonomy" id="1352936"/>
    <lineage>
        <taxon>Bacteria</taxon>
        <taxon>Bacillati</taxon>
        <taxon>Actinomycetota</taxon>
        <taxon>Actinomycetes</taxon>
        <taxon>Kitasatosporales</taxon>
        <taxon>Streptomycetaceae</taxon>
        <taxon>Streptomyces</taxon>
    </lineage>
</organism>
<evidence type="ECO:0000313" key="3">
    <source>
        <dbReference type="Proteomes" id="UP000017984"/>
    </source>
</evidence>
<accession>V6KR64</accession>
<dbReference type="HOGENOM" id="CLU_2669617_0_0_11"/>
<evidence type="ECO:0000313" key="2">
    <source>
        <dbReference type="EMBL" id="EST34518.1"/>
    </source>
</evidence>
<feature type="region of interest" description="Disordered" evidence="1">
    <location>
        <begin position="56"/>
        <end position="75"/>
    </location>
</feature>
<name>V6KR64_STRRC</name>
<keyword evidence="3" id="KW-1185">Reference proteome</keyword>